<sequence>MKVTKREHACLVVEHAGASLVIDPGSFTTPFLVENLAAIVVTHEHADHVTPEHLERLLEGRSETPLFAPRGVAEAHPGFSWHVVDGGDVVDAAPFELAFFGGRHAMIHRSIPLVDNVGVMVNETLYYPGDSFTVPDRAVDTLAVPSSAPWLKIGEVMDYLDSVRPRRSFPTHERVNSEAGQAMANARIRHVTELHGGVFTALEPGDTIDLDGGAA</sequence>
<name>A0A0U5BF28_9MICO</name>
<dbReference type="InterPro" id="IPR036866">
    <property type="entry name" value="RibonucZ/Hydroxyglut_hydro"/>
</dbReference>
<dbReference type="Proteomes" id="UP000218965">
    <property type="component" value="Chromosome"/>
</dbReference>
<evidence type="ECO:0000313" key="2">
    <source>
        <dbReference type="EMBL" id="BAU31806.1"/>
    </source>
</evidence>
<dbReference type="PANTHER" id="PTHR43546">
    <property type="entry name" value="UPF0173 METAL-DEPENDENT HYDROLASE MJ1163-RELATED"/>
    <property type="match status" value="1"/>
</dbReference>
<dbReference type="Gene3D" id="3.60.15.10">
    <property type="entry name" value="Ribonuclease Z/Hydroxyacylglutathione hydrolase-like"/>
    <property type="match status" value="1"/>
</dbReference>
<dbReference type="GO" id="GO:0016787">
    <property type="term" value="F:hydrolase activity"/>
    <property type="evidence" value="ECO:0007669"/>
    <property type="project" value="UniProtKB-KW"/>
</dbReference>
<dbReference type="InterPro" id="IPR050114">
    <property type="entry name" value="UPF0173_UPF0282_UlaG_hydrolase"/>
</dbReference>
<dbReference type="OrthoDB" id="3190691at2"/>
<reference evidence="3" key="1">
    <citation type="submission" date="2015-12" db="EMBL/GenBank/DDBJ databases">
        <authorList>
            <person name="Shamseldin A."/>
            <person name="Moawad H."/>
            <person name="Abd El-Rahim W.M."/>
            <person name="Sadowsky M.J."/>
        </authorList>
    </citation>
    <scope>NUCLEOTIDE SEQUENCE [LARGE SCALE GENOMIC DNA]</scope>
    <source>
        <strain evidence="3">JAM AC0309</strain>
    </source>
</reference>
<reference evidence="2 3" key="2">
    <citation type="submission" date="2016-01" db="EMBL/GenBank/DDBJ databases">
        <title>Microcella alkaliphila JAM AC0309 whole genome shotgun sequence.</title>
        <authorList>
            <person name="Kurata A."/>
            <person name="Hirose Y."/>
            <person name="Kishimoto N."/>
            <person name="Kobayashi T."/>
        </authorList>
    </citation>
    <scope>NUCLEOTIDE SEQUENCE [LARGE SCALE GENOMIC DNA]</scope>
    <source>
        <strain evidence="2 3">JAM AC0309</strain>
    </source>
</reference>
<gene>
    <name evidence="2" type="ORF">MalAC0309_0941</name>
</gene>
<dbReference type="SMART" id="SM00849">
    <property type="entry name" value="Lactamase_B"/>
    <property type="match status" value="1"/>
</dbReference>
<feature type="domain" description="Metallo-beta-lactamase" evidence="1">
    <location>
        <begin position="7"/>
        <end position="172"/>
    </location>
</feature>
<dbReference type="SUPFAM" id="SSF56281">
    <property type="entry name" value="Metallo-hydrolase/oxidoreductase"/>
    <property type="match status" value="1"/>
</dbReference>
<keyword evidence="2" id="KW-0378">Hydrolase</keyword>
<dbReference type="EMBL" id="AP017315">
    <property type="protein sequence ID" value="BAU31806.1"/>
    <property type="molecule type" value="Genomic_DNA"/>
</dbReference>
<evidence type="ECO:0000259" key="1">
    <source>
        <dbReference type="SMART" id="SM00849"/>
    </source>
</evidence>
<dbReference type="InterPro" id="IPR001279">
    <property type="entry name" value="Metallo-B-lactamas"/>
</dbReference>
<dbReference type="Pfam" id="PF13483">
    <property type="entry name" value="Lactamase_B_3"/>
    <property type="match status" value="1"/>
</dbReference>
<dbReference type="RefSeq" id="WP_096420988.1">
    <property type="nucleotide sequence ID" value="NZ_AP017315.1"/>
</dbReference>
<accession>A0A0U5BF28</accession>
<dbReference type="KEGG" id="malk:MalAC0309_0941"/>
<proteinExistence type="predicted"/>
<organism evidence="2 3">
    <name type="scientific">Microcella alkaliphila</name>
    <dbReference type="NCBI Taxonomy" id="279828"/>
    <lineage>
        <taxon>Bacteria</taxon>
        <taxon>Bacillati</taxon>
        <taxon>Actinomycetota</taxon>
        <taxon>Actinomycetes</taxon>
        <taxon>Micrococcales</taxon>
        <taxon>Microbacteriaceae</taxon>
        <taxon>Microcella</taxon>
    </lineage>
</organism>
<dbReference type="AlphaFoldDB" id="A0A0U5BF28"/>
<dbReference type="PANTHER" id="PTHR43546:SF3">
    <property type="entry name" value="UPF0173 METAL-DEPENDENT HYDROLASE MJ1163"/>
    <property type="match status" value="1"/>
</dbReference>
<protein>
    <submittedName>
        <fullName evidence="2">Putative Zn-dependant hydrolase</fullName>
    </submittedName>
</protein>
<evidence type="ECO:0000313" key="3">
    <source>
        <dbReference type="Proteomes" id="UP000218965"/>
    </source>
</evidence>